<name>A0A3D0KC62_9GAMM</name>
<evidence type="ECO:0000259" key="1">
    <source>
        <dbReference type="Pfam" id="PF04664"/>
    </source>
</evidence>
<reference evidence="2" key="1">
    <citation type="journal article" date="2018" name="Nat. Biotechnol.">
        <title>A standardized bacterial taxonomy based on genome phylogeny substantially revises the tree of life.</title>
        <authorList>
            <person name="Parks D.H."/>
            <person name="Chuvochina M."/>
            <person name="Waite D.W."/>
            <person name="Rinke C."/>
            <person name="Skarshewski A."/>
            <person name="Chaumeil P.A."/>
            <person name="Hugenholtz P."/>
        </authorList>
    </citation>
    <scope>NUCLEOTIDE SEQUENCE [LARGE SCALE GENOMIC DNA]</scope>
    <source>
        <strain evidence="2">UBA11284</strain>
    </source>
</reference>
<dbReference type="AlphaFoldDB" id="A0A3D0KC62"/>
<dbReference type="InterPro" id="IPR039574">
    <property type="entry name" value="OGFr"/>
</dbReference>
<comment type="caution">
    <text evidence="2">The sequence shown here is derived from an EMBL/GenBank/DDBJ whole genome shotgun (WGS) entry which is preliminary data.</text>
</comment>
<organism evidence="2">
    <name type="scientific">Halomonas campaniensis</name>
    <dbReference type="NCBI Taxonomy" id="213554"/>
    <lineage>
        <taxon>Bacteria</taxon>
        <taxon>Pseudomonadati</taxon>
        <taxon>Pseudomonadota</taxon>
        <taxon>Gammaproteobacteria</taxon>
        <taxon>Oceanospirillales</taxon>
        <taxon>Halomonadaceae</taxon>
        <taxon>Halomonas</taxon>
    </lineage>
</organism>
<sequence length="167" mass="19196">MDNDQRLIAFYGGEGLDHKGRCLEDIWALSPFWLEHTHDYIQWLFPIPEAGRFNAFAPLLTPTVQAAFERSDVMRQHQQRSLEVMLDFFGLAREGSNIVAQPTLAIQTHIWLKAGGHNHLRITRMIRSLALCHQPDLARTFQQAVIEIGTQQGVVSEPSIQYWREAF</sequence>
<dbReference type="GO" id="GO:0016020">
    <property type="term" value="C:membrane"/>
    <property type="evidence" value="ECO:0007669"/>
    <property type="project" value="InterPro"/>
</dbReference>
<dbReference type="Pfam" id="PF04664">
    <property type="entry name" value="OGFr_N"/>
    <property type="match status" value="1"/>
</dbReference>
<dbReference type="InterPro" id="IPR006757">
    <property type="entry name" value="OGF_rcpt"/>
</dbReference>
<dbReference type="PANTHER" id="PTHR14015">
    <property type="entry name" value="OPIOID GROWTH FACTOR RECEPTOR OGFR ZETA-TYPE OPIOID RECEPTOR"/>
    <property type="match status" value="1"/>
</dbReference>
<dbReference type="PANTHER" id="PTHR14015:SF2">
    <property type="entry name" value="OPIOID GROWTH FACTOR RECEPTOR (OGFR) CONSERVED DOMAIN-CONTAINING PROTEIN"/>
    <property type="match status" value="1"/>
</dbReference>
<gene>
    <name evidence="2" type="ORF">DEO68_02935</name>
</gene>
<accession>A0A3D0KC62</accession>
<dbReference type="GO" id="GO:0140625">
    <property type="term" value="F:opioid growth factor receptor activity"/>
    <property type="evidence" value="ECO:0007669"/>
    <property type="project" value="InterPro"/>
</dbReference>
<protein>
    <recommendedName>
        <fullName evidence="1">Opioid growth factor receptor (OGFr) conserved domain-containing protein</fullName>
    </recommendedName>
</protein>
<evidence type="ECO:0000313" key="2">
    <source>
        <dbReference type="EMBL" id="HCA01147.1"/>
    </source>
</evidence>
<feature type="domain" description="Opioid growth factor receptor (OGFr) conserved" evidence="1">
    <location>
        <begin position="34"/>
        <end position="163"/>
    </location>
</feature>
<proteinExistence type="predicted"/>
<dbReference type="EMBL" id="DOTR01000014">
    <property type="protein sequence ID" value="HCA01147.1"/>
    <property type="molecule type" value="Genomic_DNA"/>
</dbReference>